<accession>A0A398AVN3</accession>
<name>A0A398AVN3_9BACI</name>
<evidence type="ECO:0000313" key="1">
    <source>
        <dbReference type="EMBL" id="RID81681.1"/>
    </source>
</evidence>
<protein>
    <submittedName>
        <fullName evidence="1">Uncharacterized protein</fullName>
    </submittedName>
</protein>
<proteinExistence type="predicted"/>
<keyword evidence="2" id="KW-1185">Reference proteome</keyword>
<organism evidence="1 2">
    <name type="scientific">Mesobacillus zeae</name>
    <dbReference type="NCBI Taxonomy" id="1917180"/>
    <lineage>
        <taxon>Bacteria</taxon>
        <taxon>Bacillati</taxon>
        <taxon>Bacillota</taxon>
        <taxon>Bacilli</taxon>
        <taxon>Bacillales</taxon>
        <taxon>Bacillaceae</taxon>
        <taxon>Mesobacillus</taxon>
    </lineage>
</organism>
<comment type="caution">
    <text evidence="1">The sequence shown here is derived from an EMBL/GenBank/DDBJ whole genome shotgun (WGS) entry which is preliminary data.</text>
</comment>
<dbReference type="EMBL" id="QWVT01000050">
    <property type="protein sequence ID" value="RID81681.1"/>
    <property type="molecule type" value="Genomic_DNA"/>
</dbReference>
<evidence type="ECO:0000313" key="2">
    <source>
        <dbReference type="Proteomes" id="UP000265816"/>
    </source>
</evidence>
<sequence>MVFEQDRAIENLKSSLEENLKISSSDGFVYTPNESSFFKNDLYISHIEFIDDSVTRTYPYTYINDKYEIMETVDGPSIIAVMTTESPHWFNGGITFIRQAAVYE</sequence>
<dbReference type="OrthoDB" id="2937855at2"/>
<gene>
    <name evidence="1" type="ORF">D1970_21090</name>
</gene>
<reference evidence="1 2" key="1">
    <citation type="submission" date="2018-08" db="EMBL/GenBank/DDBJ databases">
        <title>Bacillus jemisoniae sp. nov., Bacillus chryseoplanitiae sp. nov., Bacillus resnikiae sp. nov., and Bacillus frankliniae sp. nov., isolated from Viking spacecraft and associated surfaces.</title>
        <authorList>
            <person name="Seuylemezian A."/>
            <person name="Vaishampayan P."/>
        </authorList>
    </citation>
    <scope>NUCLEOTIDE SEQUENCE [LARGE SCALE GENOMIC DNA]</scope>
    <source>
        <strain evidence="1 2">JJ-247</strain>
    </source>
</reference>
<dbReference type="RefSeq" id="WP_119114824.1">
    <property type="nucleotide sequence ID" value="NZ_CBCSEO010000034.1"/>
</dbReference>
<dbReference type="Proteomes" id="UP000265816">
    <property type="component" value="Unassembled WGS sequence"/>
</dbReference>
<dbReference type="AlphaFoldDB" id="A0A398AVN3"/>